<feature type="coiled-coil region" evidence="1">
    <location>
        <begin position="423"/>
        <end position="457"/>
    </location>
</feature>
<name>A0A3N4LJ87_9PEZI</name>
<gene>
    <name evidence="3" type="ORF">L211DRAFT_440247</name>
</gene>
<organism evidence="3 4">
    <name type="scientific">Terfezia boudieri ATCC MYA-4762</name>
    <dbReference type="NCBI Taxonomy" id="1051890"/>
    <lineage>
        <taxon>Eukaryota</taxon>
        <taxon>Fungi</taxon>
        <taxon>Dikarya</taxon>
        <taxon>Ascomycota</taxon>
        <taxon>Pezizomycotina</taxon>
        <taxon>Pezizomycetes</taxon>
        <taxon>Pezizales</taxon>
        <taxon>Pezizaceae</taxon>
        <taxon>Terfezia</taxon>
    </lineage>
</organism>
<feature type="region of interest" description="Disordered" evidence="2">
    <location>
        <begin position="65"/>
        <end position="207"/>
    </location>
</feature>
<evidence type="ECO:0000256" key="1">
    <source>
        <dbReference type="SAM" id="Coils"/>
    </source>
</evidence>
<feature type="compositionally biased region" description="Basic and acidic residues" evidence="2">
    <location>
        <begin position="86"/>
        <end position="97"/>
    </location>
</feature>
<dbReference type="STRING" id="1051890.A0A3N4LJ87"/>
<proteinExistence type="predicted"/>
<feature type="region of interest" description="Disordered" evidence="2">
    <location>
        <begin position="326"/>
        <end position="385"/>
    </location>
</feature>
<accession>A0A3N4LJ87</accession>
<feature type="compositionally biased region" description="Low complexity" evidence="2">
    <location>
        <begin position="237"/>
        <end position="265"/>
    </location>
</feature>
<feature type="compositionally biased region" description="Polar residues" evidence="2">
    <location>
        <begin position="170"/>
        <end position="194"/>
    </location>
</feature>
<feature type="compositionally biased region" description="Basic and acidic residues" evidence="2">
    <location>
        <begin position="345"/>
        <end position="385"/>
    </location>
</feature>
<dbReference type="EMBL" id="ML121559">
    <property type="protein sequence ID" value="RPB21529.1"/>
    <property type="molecule type" value="Genomic_DNA"/>
</dbReference>
<feature type="compositionally biased region" description="Basic and acidic residues" evidence="2">
    <location>
        <begin position="152"/>
        <end position="169"/>
    </location>
</feature>
<evidence type="ECO:0000313" key="4">
    <source>
        <dbReference type="Proteomes" id="UP000267821"/>
    </source>
</evidence>
<dbReference type="InParanoid" id="A0A3N4LJ87"/>
<feature type="region of interest" description="Disordered" evidence="2">
    <location>
        <begin position="224"/>
        <end position="267"/>
    </location>
</feature>
<feature type="compositionally biased region" description="Low complexity" evidence="2">
    <location>
        <begin position="332"/>
        <end position="344"/>
    </location>
</feature>
<keyword evidence="4" id="KW-1185">Reference proteome</keyword>
<protein>
    <submittedName>
        <fullName evidence="3">Uncharacterized protein</fullName>
    </submittedName>
</protein>
<keyword evidence="1" id="KW-0175">Coiled coil</keyword>
<evidence type="ECO:0000313" key="3">
    <source>
        <dbReference type="EMBL" id="RPB21529.1"/>
    </source>
</evidence>
<dbReference type="Proteomes" id="UP000267821">
    <property type="component" value="Unassembled WGS sequence"/>
</dbReference>
<evidence type="ECO:0000256" key="2">
    <source>
        <dbReference type="SAM" id="MobiDB-lite"/>
    </source>
</evidence>
<dbReference type="AlphaFoldDB" id="A0A3N4LJ87"/>
<reference evidence="3 4" key="1">
    <citation type="journal article" date="2018" name="Nat. Ecol. Evol.">
        <title>Pezizomycetes genomes reveal the molecular basis of ectomycorrhizal truffle lifestyle.</title>
        <authorList>
            <person name="Murat C."/>
            <person name="Payen T."/>
            <person name="Noel B."/>
            <person name="Kuo A."/>
            <person name="Morin E."/>
            <person name="Chen J."/>
            <person name="Kohler A."/>
            <person name="Krizsan K."/>
            <person name="Balestrini R."/>
            <person name="Da Silva C."/>
            <person name="Montanini B."/>
            <person name="Hainaut M."/>
            <person name="Levati E."/>
            <person name="Barry K.W."/>
            <person name="Belfiori B."/>
            <person name="Cichocki N."/>
            <person name="Clum A."/>
            <person name="Dockter R.B."/>
            <person name="Fauchery L."/>
            <person name="Guy J."/>
            <person name="Iotti M."/>
            <person name="Le Tacon F."/>
            <person name="Lindquist E.A."/>
            <person name="Lipzen A."/>
            <person name="Malagnac F."/>
            <person name="Mello A."/>
            <person name="Molinier V."/>
            <person name="Miyauchi S."/>
            <person name="Poulain J."/>
            <person name="Riccioni C."/>
            <person name="Rubini A."/>
            <person name="Sitrit Y."/>
            <person name="Splivallo R."/>
            <person name="Traeger S."/>
            <person name="Wang M."/>
            <person name="Zifcakova L."/>
            <person name="Wipf D."/>
            <person name="Zambonelli A."/>
            <person name="Paolocci F."/>
            <person name="Nowrousian M."/>
            <person name="Ottonello S."/>
            <person name="Baldrian P."/>
            <person name="Spatafora J.W."/>
            <person name="Henrissat B."/>
            <person name="Nagy L.G."/>
            <person name="Aury J.M."/>
            <person name="Wincker P."/>
            <person name="Grigoriev I.V."/>
            <person name="Bonfante P."/>
            <person name="Martin F.M."/>
        </authorList>
    </citation>
    <scope>NUCLEOTIDE SEQUENCE [LARGE SCALE GENOMIC DNA]</scope>
    <source>
        <strain evidence="3 4">ATCC MYA-4762</strain>
    </source>
</reference>
<sequence>MVRTRLQVSRSVDEVIGGTETIRPLRPASSDRPLLQTAFQSSSKESITTPLETIVASPVDDTRALAGLPSVRPRRKRRSSLSDLQPVKDAETVDQLDRNNPICDRIPMRPSAPPPPDTSRGPGPIRKGSKTGGIRIGTPPVPPESPTPAQGSRRDQRERAMMLDRKENISRNAASRSPAKPSSNQALRPTGSSQLRERVSVERNFPTENDLAFQREIREMNKISEELRGATQSRGVVSTAPSSVASSTSSAYATSHPTSAASSSYDDYRRLHTRGSSSEISHDLKVAFEYRAELHNREEKIKDMEAEMARKDMEVQTLRAEVRRKDAEIAQREQAQMEQAQMEQAQKERAQKEQAKKEQAQKEQAQKEQTQKEQAQKEKFQRRDADIARVEAEYRKREEVYKAEIRKRDEEISKKQAEFTRKVDEHRAELRKRDKAMRNLNRLYDEINAEQDELYKRCNDEIEAIARASAAIGSGALGGNGQSDLYRTLQDSYTKEGVMRQEIIALKRQLAKATAKNEQS</sequence>